<comment type="caution">
    <text evidence="2">The sequence shown here is derived from an EMBL/GenBank/DDBJ whole genome shotgun (WGS) entry which is preliminary data.</text>
</comment>
<dbReference type="EMBL" id="JBHTAR010000011">
    <property type="protein sequence ID" value="MFC7200497.1"/>
    <property type="molecule type" value="Genomic_DNA"/>
</dbReference>
<feature type="region of interest" description="Disordered" evidence="1">
    <location>
        <begin position="1"/>
        <end position="47"/>
    </location>
</feature>
<keyword evidence="3" id="KW-1185">Reference proteome</keyword>
<dbReference type="AlphaFoldDB" id="A0ABD5Z5H7"/>
<sequence>MTRYSTSRGMMYTAPPAEDESAEEDPLAAESGVDADADSGEPTPADD</sequence>
<accession>A0ABD5Z5H7</accession>
<evidence type="ECO:0000313" key="2">
    <source>
        <dbReference type="EMBL" id="MFC7200497.1"/>
    </source>
</evidence>
<organism evidence="2 3">
    <name type="scientific">Halospeciosus flavus</name>
    <dbReference type="NCBI Taxonomy" id="3032283"/>
    <lineage>
        <taxon>Archaea</taxon>
        <taxon>Methanobacteriati</taxon>
        <taxon>Methanobacteriota</taxon>
        <taxon>Stenosarchaea group</taxon>
        <taxon>Halobacteria</taxon>
        <taxon>Halobacteriales</taxon>
        <taxon>Halobacteriaceae</taxon>
        <taxon>Halospeciosus</taxon>
    </lineage>
</organism>
<dbReference type="RefSeq" id="WP_279527277.1">
    <property type="nucleotide sequence ID" value="NZ_CP122312.1"/>
</dbReference>
<evidence type="ECO:0000313" key="3">
    <source>
        <dbReference type="Proteomes" id="UP001596447"/>
    </source>
</evidence>
<name>A0ABD5Z5H7_9EURY</name>
<feature type="compositionally biased region" description="Acidic residues" evidence="1">
    <location>
        <begin position="17"/>
        <end position="47"/>
    </location>
</feature>
<gene>
    <name evidence="2" type="ORF">ACFQJ9_13920</name>
</gene>
<protein>
    <submittedName>
        <fullName evidence="2">Uncharacterized protein</fullName>
    </submittedName>
</protein>
<evidence type="ECO:0000256" key="1">
    <source>
        <dbReference type="SAM" id="MobiDB-lite"/>
    </source>
</evidence>
<proteinExistence type="predicted"/>
<dbReference type="Proteomes" id="UP001596447">
    <property type="component" value="Unassembled WGS sequence"/>
</dbReference>
<reference evidence="2 3" key="1">
    <citation type="journal article" date="2019" name="Int. J. Syst. Evol. Microbiol.">
        <title>The Global Catalogue of Microorganisms (GCM) 10K type strain sequencing project: providing services to taxonomists for standard genome sequencing and annotation.</title>
        <authorList>
            <consortium name="The Broad Institute Genomics Platform"/>
            <consortium name="The Broad Institute Genome Sequencing Center for Infectious Disease"/>
            <person name="Wu L."/>
            <person name="Ma J."/>
        </authorList>
    </citation>
    <scope>NUCLEOTIDE SEQUENCE [LARGE SCALE GENOMIC DNA]</scope>
    <source>
        <strain evidence="2 3">XZGYJ-43</strain>
    </source>
</reference>